<evidence type="ECO:0000313" key="3">
    <source>
        <dbReference type="EMBL" id="MBB1163180.1"/>
    </source>
</evidence>
<evidence type="ECO:0000256" key="1">
    <source>
        <dbReference type="SAM" id="Coils"/>
    </source>
</evidence>
<name>A0A839HU19_9BURK</name>
<keyword evidence="1" id="KW-0175">Coiled coil</keyword>
<protein>
    <submittedName>
        <fullName evidence="3">Uncharacterized protein</fullName>
    </submittedName>
</protein>
<comment type="caution">
    <text evidence="3">The sequence shown here is derived from an EMBL/GenBank/DDBJ whole genome shotgun (WGS) entry which is preliminary data.</text>
</comment>
<feature type="coiled-coil region" evidence="1">
    <location>
        <begin position="364"/>
        <end position="391"/>
    </location>
</feature>
<gene>
    <name evidence="3" type="ORF">H4F90_14495</name>
</gene>
<dbReference type="EMBL" id="JACIVI010000007">
    <property type="protein sequence ID" value="MBB1163180.1"/>
    <property type="molecule type" value="Genomic_DNA"/>
</dbReference>
<dbReference type="Proteomes" id="UP000586093">
    <property type="component" value="Unassembled WGS sequence"/>
</dbReference>
<dbReference type="AlphaFoldDB" id="A0A839HU19"/>
<feature type="compositionally biased region" description="Basic and acidic residues" evidence="2">
    <location>
        <begin position="149"/>
        <end position="161"/>
    </location>
</feature>
<proteinExistence type="predicted"/>
<accession>A0A839HU19</accession>
<reference evidence="3 4" key="1">
    <citation type="submission" date="2020-08" db="EMBL/GenBank/DDBJ databases">
        <title>Aquariorum lacteus gen. nov., sp. nov., a new member of the family Comamonadaceae, isolated from freshwater aquarium.</title>
        <authorList>
            <person name="Chun S.-J."/>
        </authorList>
    </citation>
    <scope>NUCLEOTIDE SEQUENCE [LARGE SCALE GENOMIC DNA]</scope>
    <source>
        <strain evidence="3 4">SJAQ100</strain>
    </source>
</reference>
<feature type="coiled-coil region" evidence="1">
    <location>
        <begin position="878"/>
        <end position="921"/>
    </location>
</feature>
<keyword evidence="4" id="KW-1185">Reference proteome</keyword>
<dbReference type="RefSeq" id="WP_182665860.1">
    <property type="nucleotide sequence ID" value="NZ_JACIVI010000007.1"/>
</dbReference>
<evidence type="ECO:0000256" key="2">
    <source>
        <dbReference type="SAM" id="MobiDB-lite"/>
    </source>
</evidence>
<evidence type="ECO:0000313" key="4">
    <source>
        <dbReference type="Proteomes" id="UP000586093"/>
    </source>
</evidence>
<sequence length="1161" mass="129355">MADKKQLELWCAQVREALGKKRAKAVTDSLPKSIIKLLSEKPLPYGHDKLLVEFKSLMDRIKLLPQDQRGDLALKNELAELEKKISVSSEWSKARQKVTALGSPDHPAVARLLGRLQLGQDIFLDKGHVEQARHFLGTLKDQIKNAPSEIKKSQQVEKSDSKAQGAAERLRSEMQSRIRYLEESCVGLGDLLRQLQKAVKDTDQAASRGQWAEVLRQLQLIDLPSQEECRQLSEAAIGDSGKQSMLALKGRAELQELARLLDPSEFAELRQGFNRALAAFLDEPKLELRIKNFEPALRTAVKAMEKLRLAAFQSSKDLNESRIQALRLKLKQLQDLAPLLDGPTQGFKERFDHLESCQVGRRFVEEAGLKLRQLEQQIDTRLDQLSSAQKTWASWALKLAPVREGLSKLNSKLDDFGPELAGACRALASQVNESDLLRNVEQNRDWLRLCDRAQQALTAWSDLKLQIERWEQLASKREESRKALVELFQQIDRTVVEAKKAANDAGLDGDGLQGQLQTQRVQLFQRVMGELKDALNPEDLKLDIWREEVRALLDRVRLAGSKVGLEDRQAEQAMARERDAFEQEAARANGLIDQLERLDLDQAADCRKRLAQARNQGSEPGGDGPSAGSWKAAAGELALLIRDLDLKKKALEDEILKRRVTLNNRVTDLRKQIEDTPAPLKKSFPDLISGLQSELNDLATLGGGQSAQAFQLAMDELDRLAQRLVKLLQQGPSAPKPPLPSVQDRVKNGLSEEEAQAAFDKEEAERCSQATLGDLAHMLEQLKTQLEQAKLALGKTQPAERKRLEGVLKTLIQSSRSADPATTMAEALVLGRSIEQLLDKKSKMDDLLATDKGIPKTLAEADDLLLPLEMAGEYGPYLASLRERYKQAQKALAKALEYGSLELVRLNANALLQELKEVSAKPEALAQGQQNLEKERLSTDKLDAEWKGRFPSRRAWEAKVLEPAKEAVRLADGDRGLLKEIRNLVGRAEKLYKEGDVAGALSALRTAEARVDQVVQDPLGPALGRRRGLARGAAQFQADAVELRGLIKDLPSRAKERLAELDGEAEARLGKAMDQAAELIRPEVFHAVAARFEASDAPPEELRAVREEAMALARRTRETLSQHPLMVQLLANPINRGVAVVMRRLLQHANRFEANVSRAVK</sequence>
<organism evidence="3 4">
    <name type="scientific">Aquariibacter albus</name>
    <dbReference type="NCBI Taxonomy" id="2759899"/>
    <lineage>
        <taxon>Bacteria</taxon>
        <taxon>Pseudomonadati</taxon>
        <taxon>Pseudomonadota</taxon>
        <taxon>Betaproteobacteria</taxon>
        <taxon>Burkholderiales</taxon>
        <taxon>Sphaerotilaceae</taxon>
        <taxon>Aquariibacter</taxon>
    </lineage>
</organism>
<feature type="region of interest" description="Disordered" evidence="2">
    <location>
        <begin position="148"/>
        <end position="169"/>
    </location>
</feature>